<protein>
    <submittedName>
        <fullName evidence="5">LacI family DNA-binding transcriptional regulator</fullName>
    </submittedName>
</protein>
<evidence type="ECO:0000256" key="2">
    <source>
        <dbReference type="ARBA" id="ARBA00023125"/>
    </source>
</evidence>
<dbReference type="SUPFAM" id="SSF47413">
    <property type="entry name" value="lambda repressor-like DNA-binding domains"/>
    <property type="match status" value="1"/>
</dbReference>
<name>A0ABY8PXH2_9ACTN</name>
<dbReference type="InterPro" id="IPR046335">
    <property type="entry name" value="LacI/GalR-like_sensor"/>
</dbReference>
<evidence type="ECO:0000313" key="5">
    <source>
        <dbReference type="EMBL" id="WGT47188.1"/>
    </source>
</evidence>
<dbReference type="PANTHER" id="PTHR30146">
    <property type="entry name" value="LACI-RELATED TRANSCRIPTIONAL REPRESSOR"/>
    <property type="match status" value="1"/>
</dbReference>
<dbReference type="CDD" id="cd01392">
    <property type="entry name" value="HTH_LacI"/>
    <property type="match status" value="1"/>
</dbReference>
<reference evidence="5 6" key="1">
    <citation type="journal article" date="2008" name="Int. J. Syst. Evol. Microbiol.">
        <title>Tessaracoccus flavescens sp. nov., isolated from marine sediment.</title>
        <authorList>
            <person name="Lee D.W."/>
            <person name="Lee S.D."/>
        </authorList>
    </citation>
    <scope>NUCLEOTIDE SEQUENCE [LARGE SCALE GENOMIC DNA]</scope>
    <source>
        <strain evidence="5 6">T21</strain>
    </source>
</reference>
<organism evidence="5 6">
    <name type="scientific">Tessaracoccus lacteus</name>
    <dbReference type="NCBI Taxonomy" id="3041766"/>
    <lineage>
        <taxon>Bacteria</taxon>
        <taxon>Bacillati</taxon>
        <taxon>Actinomycetota</taxon>
        <taxon>Actinomycetes</taxon>
        <taxon>Propionibacteriales</taxon>
        <taxon>Propionibacteriaceae</taxon>
        <taxon>Tessaracoccus</taxon>
    </lineage>
</organism>
<dbReference type="InterPro" id="IPR010982">
    <property type="entry name" value="Lambda_DNA-bd_dom_sf"/>
</dbReference>
<evidence type="ECO:0000256" key="1">
    <source>
        <dbReference type="ARBA" id="ARBA00023015"/>
    </source>
</evidence>
<evidence type="ECO:0000259" key="4">
    <source>
        <dbReference type="PROSITE" id="PS50932"/>
    </source>
</evidence>
<dbReference type="InterPro" id="IPR000843">
    <property type="entry name" value="HTH_LacI"/>
</dbReference>
<evidence type="ECO:0000313" key="6">
    <source>
        <dbReference type="Proteomes" id="UP001244136"/>
    </source>
</evidence>
<keyword evidence="1" id="KW-0805">Transcription regulation</keyword>
<proteinExistence type="predicted"/>
<feature type="domain" description="HTH lacI-type" evidence="4">
    <location>
        <begin position="18"/>
        <end position="69"/>
    </location>
</feature>
<evidence type="ECO:0000256" key="3">
    <source>
        <dbReference type="ARBA" id="ARBA00023163"/>
    </source>
</evidence>
<gene>
    <name evidence="5" type="ORF">QH948_13925</name>
</gene>
<keyword evidence="3" id="KW-0804">Transcription</keyword>
<dbReference type="Pfam" id="PF00356">
    <property type="entry name" value="LacI"/>
    <property type="match status" value="1"/>
</dbReference>
<dbReference type="InterPro" id="IPR028082">
    <property type="entry name" value="Peripla_BP_I"/>
</dbReference>
<dbReference type="PROSITE" id="PS50932">
    <property type="entry name" value="HTH_LACI_2"/>
    <property type="match status" value="1"/>
</dbReference>
<dbReference type="Pfam" id="PF13377">
    <property type="entry name" value="Peripla_BP_3"/>
    <property type="match status" value="1"/>
</dbReference>
<dbReference type="PANTHER" id="PTHR30146:SF109">
    <property type="entry name" value="HTH-TYPE TRANSCRIPTIONAL REGULATOR GALS"/>
    <property type="match status" value="1"/>
</dbReference>
<dbReference type="GO" id="GO:0003677">
    <property type="term" value="F:DNA binding"/>
    <property type="evidence" value="ECO:0007669"/>
    <property type="project" value="UniProtKB-KW"/>
</dbReference>
<dbReference type="SUPFAM" id="SSF53822">
    <property type="entry name" value="Periplasmic binding protein-like I"/>
    <property type="match status" value="1"/>
</dbReference>
<dbReference type="Gene3D" id="3.40.50.2300">
    <property type="match status" value="2"/>
</dbReference>
<dbReference type="EMBL" id="CP123967">
    <property type="protein sequence ID" value="WGT47188.1"/>
    <property type="molecule type" value="Genomic_DNA"/>
</dbReference>
<sequence>MTTPGRDGHGRRQRISTREVAARAQVSIGTVSNVLNYPDRVLPATRERVEEAIRELGWVPNKQARDLRAGRSQTIGLAVMDVTNPFFADLLRGANSALEAAGYRTVIGDADNDLDRQQRILHGFLEQRVRGVILGPIGLEAADLDELTHAGINTVLVDRVLEGGICCTVGVDDVAGGRIAVEHLLERGHRRLAIVGGRSTLAQVRDRRLGAQDAADAADASLLSISTDQLDFAGGRRAAGELALMDPHERPTGVFCTNDLVAVGLLQGLIVHGLRVPDDVAIVGYDDIDFAAAAAVPLSSVGQPRRRLGITAAELLIAEFDATANGPAHVHQAVQFTPELVVRDSSAPAH</sequence>
<keyword evidence="6" id="KW-1185">Reference proteome</keyword>
<dbReference type="SMART" id="SM00354">
    <property type="entry name" value="HTH_LACI"/>
    <property type="match status" value="1"/>
</dbReference>
<keyword evidence="2 5" id="KW-0238">DNA-binding</keyword>
<accession>A0ABY8PXH2</accession>
<dbReference type="Proteomes" id="UP001244136">
    <property type="component" value="Chromosome"/>
</dbReference>
<dbReference type="RefSeq" id="WP_281144924.1">
    <property type="nucleotide sequence ID" value="NZ_CP123967.1"/>
</dbReference>
<dbReference type="Gene3D" id="1.10.260.40">
    <property type="entry name" value="lambda repressor-like DNA-binding domains"/>
    <property type="match status" value="1"/>
</dbReference>